<evidence type="ECO:0000259" key="1">
    <source>
        <dbReference type="Pfam" id="PF13966"/>
    </source>
</evidence>
<comment type="caution">
    <text evidence="2">The sequence shown here is derived from an EMBL/GenBank/DDBJ whole genome shotgun (WGS) entry which is preliminary data.</text>
</comment>
<dbReference type="PANTHER" id="PTHR33116">
    <property type="entry name" value="REVERSE TRANSCRIPTASE ZINC-BINDING DOMAIN-CONTAINING PROTEIN-RELATED-RELATED"/>
    <property type="match status" value="1"/>
</dbReference>
<dbReference type="EMBL" id="JAUJYO010000007">
    <property type="protein sequence ID" value="KAK1312008.1"/>
    <property type="molecule type" value="Genomic_DNA"/>
</dbReference>
<proteinExistence type="predicted"/>
<keyword evidence="3" id="KW-1185">Reference proteome</keyword>
<gene>
    <name evidence="2" type="ORF">QJS10_CPA07g00726</name>
</gene>
<dbReference type="Pfam" id="PF13966">
    <property type="entry name" value="zf-RVT"/>
    <property type="match status" value="1"/>
</dbReference>
<reference evidence="2" key="2">
    <citation type="submission" date="2023-06" db="EMBL/GenBank/DDBJ databases">
        <authorList>
            <person name="Ma L."/>
            <person name="Liu K.-W."/>
            <person name="Li Z."/>
            <person name="Hsiao Y.-Y."/>
            <person name="Qi Y."/>
            <person name="Fu T."/>
            <person name="Tang G."/>
            <person name="Zhang D."/>
            <person name="Sun W.-H."/>
            <person name="Liu D.-K."/>
            <person name="Li Y."/>
            <person name="Chen G.-Z."/>
            <person name="Liu X.-D."/>
            <person name="Liao X.-Y."/>
            <person name="Jiang Y.-T."/>
            <person name="Yu X."/>
            <person name="Hao Y."/>
            <person name="Huang J."/>
            <person name="Zhao X.-W."/>
            <person name="Ke S."/>
            <person name="Chen Y.-Y."/>
            <person name="Wu W.-L."/>
            <person name="Hsu J.-L."/>
            <person name="Lin Y.-F."/>
            <person name="Huang M.-D."/>
            <person name="Li C.-Y."/>
            <person name="Huang L."/>
            <person name="Wang Z.-W."/>
            <person name="Zhao X."/>
            <person name="Zhong W.-Y."/>
            <person name="Peng D.-H."/>
            <person name="Ahmad S."/>
            <person name="Lan S."/>
            <person name="Zhang J.-S."/>
            <person name="Tsai W.-C."/>
            <person name="Van De Peer Y."/>
            <person name="Liu Z.-J."/>
        </authorList>
    </citation>
    <scope>NUCLEOTIDE SEQUENCE</scope>
    <source>
        <strain evidence="2">CP</strain>
        <tissue evidence="2">Leaves</tissue>
    </source>
</reference>
<protein>
    <recommendedName>
        <fullName evidence="1">Reverse transcriptase zinc-binding domain-containing protein</fullName>
    </recommendedName>
</protein>
<feature type="domain" description="Reverse transcriptase zinc-binding" evidence="1">
    <location>
        <begin position="309"/>
        <end position="374"/>
    </location>
</feature>
<dbReference type="PANTHER" id="PTHR33116:SF78">
    <property type="entry name" value="OS12G0587133 PROTEIN"/>
    <property type="match status" value="1"/>
</dbReference>
<sequence length="477" mass="54088">MAVNLPEEQGQALARTVGCTEREFPVRVLGLPLCRGRLKKEDRDPLVERFQRRLAGWKGKLLSYGGRLTLLQAVLSALPLFFLSVFRIPVGVLDRIETLRRRFLWQGTQEGTAKPHLVKWSTVCLRKEDGGLGVLDLRDINRALLSKWLWRWLHETDSPWARTFQDRYGGHGTNARIWPTVGARASSLCKGIFGDCAEFEQAVRWEIGTGEVTRFWTDVWCGDQPLCTQFPLGSGGRWSAAIRRNIFAPEEASQLQALAERLREWEGQFGDGADRPRWAPKPNAGFTVRNSYIWRRRDLGPVTLACGNPEKIWSQKIPRKIKVFLWLLAQERLLTRTYRSKWRGGDDVQCGLCGAAPETAIHLFGECRWPQALWREAGIDTARTQFHDIAGLWVADAELGARAEAGRARQVAHFIVPASMWVIWRTRNDAIFKGTRVYTENMGAFAAALIREWASGLGGVRDVTLGGGERHITEYRQ</sequence>
<dbReference type="Proteomes" id="UP001180020">
    <property type="component" value="Unassembled WGS sequence"/>
</dbReference>
<reference evidence="2" key="1">
    <citation type="journal article" date="2023" name="Nat. Commun.">
        <title>Diploid and tetraploid genomes of Acorus and the evolution of monocots.</title>
        <authorList>
            <person name="Ma L."/>
            <person name="Liu K.W."/>
            <person name="Li Z."/>
            <person name="Hsiao Y.Y."/>
            <person name="Qi Y."/>
            <person name="Fu T."/>
            <person name="Tang G.D."/>
            <person name="Zhang D."/>
            <person name="Sun W.H."/>
            <person name="Liu D.K."/>
            <person name="Li Y."/>
            <person name="Chen G.Z."/>
            <person name="Liu X.D."/>
            <person name="Liao X.Y."/>
            <person name="Jiang Y.T."/>
            <person name="Yu X."/>
            <person name="Hao Y."/>
            <person name="Huang J."/>
            <person name="Zhao X.W."/>
            <person name="Ke S."/>
            <person name="Chen Y.Y."/>
            <person name="Wu W.L."/>
            <person name="Hsu J.L."/>
            <person name="Lin Y.F."/>
            <person name="Huang M.D."/>
            <person name="Li C.Y."/>
            <person name="Huang L."/>
            <person name="Wang Z.W."/>
            <person name="Zhao X."/>
            <person name="Zhong W.Y."/>
            <person name="Peng D.H."/>
            <person name="Ahmad S."/>
            <person name="Lan S."/>
            <person name="Zhang J.S."/>
            <person name="Tsai W.C."/>
            <person name="Van de Peer Y."/>
            <person name="Liu Z.J."/>
        </authorList>
    </citation>
    <scope>NUCLEOTIDE SEQUENCE</scope>
    <source>
        <strain evidence="2">CP</strain>
    </source>
</reference>
<name>A0AAV9EIG6_ACOCL</name>
<accession>A0AAV9EIG6</accession>
<evidence type="ECO:0000313" key="3">
    <source>
        <dbReference type="Proteomes" id="UP001180020"/>
    </source>
</evidence>
<evidence type="ECO:0000313" key="2">
    <source>
        <dbReference type="EMBL" id="KAK1312008.1"/>
    </source>
</evidence>
<organism evidence="2 3">
    <name type="scientific">Acorus calamus</name>
    <name type="common">Sweet flag</name>
    <dbReference type="NCBI Taxonomy" id="4465"/>
    <lineage>
        <taxon>Eukaryota</taxon>
        <taxon>Viridiplantae</taxon>
        <taxon>Streptophyta</taxon>
        <taxon>Embryophyta</taxon>
        <taxon>Tracheophyta</taxon>
        <taxon>Spermatophyta</taxon>
        <taxon>Magnoliopsida</taxon>
        <taxon>Liliopsida</taxon>
        <taxon>Acoraceae</taxon>
        <taxon>Acorus</taxon>
    </lineage>
</organism>
<dbReference type="AlphaFoldDB" id="A0AAV9EIG6"/>
<dbReference type="InterPro" id="IPR026960">
    <property type="entry name" value="RVT-Znf"/>
</dbReference>